<organism evidence="1">
    <name type="scientific">Paenibacillus sp. SYP-B3998</name>
    <dbReference type="NCBI Taxonomy" id="2678564"/>
    <lineage>
        <taxon>Bacteria</taxon>
        <taxon>Bacillati</taxon>
        <taxon>Bacillota</taxon>
        <taxon>Bacilli</taxon>
        <taxon>Bacillales</taxon>
        <taxon>Paenibacillaceae</taxon>
        <taxon>Paenibacillus</taxon>
    </lineage>
</organism>
<comment type="caution">
    <text evidence="1">The sequence shown here is derived from an EMBL/GenBank/DDBJ whole genome shotgun (WGS) entry which is preliminary data.</text>
</comment>
<gene>
    <name evidence="1" type="ORF">GK047_28880</name>
</gene>
<evidence type="ECO:0000313" key="1">
    <source>
        <dbReference type="EMBL" id="NEW09904.1"/>
    </source>
</evidence>
<reference evidence="1" key="1">
    <citation type="submission" date="2020-02" db="EMBL/GenBank/DDBJ databases">
        <authorList>
            <person name="Shen X.-R."/>
            <person name="Zhang Y.-X."/>
        </authorList>
    </citation>
    <scope>NUCLEOTIDE SEQUENCE</scope>
    <source>
        <strain evidence="1">SYP-B3998</strain>
    </source>
</reference>
<accession>A0A6G4A7I3</accession>
<sequence length="70" mass="8192">MLALQFYLCYIMTPVPNGQVTNAFVRSERVDYLHEWIEKKNLKKKDLQKKFEHGILHLAASETTAANERN</sequence>
<dbReference type="AlphaFoldDB" id="A0A6G4A7I3"/>
<dbReference type="EMBL" id="JAAIKC010000028">
    <property type="protein sequence ID" value="NEW09904.1"/>
    <property type="molecule type" value="Genomic_DNA"/>
</dbReference>
<name>A0A6G4A7I3_9BACL</name>
<proteinExistence type="predicted"/>
<protein>
    <submittedName>
        <fullName evidence="1">Uncharacterized protein</fullName>
    </submittedName>
</protein>